<dbReference type="AlphaFoldDB" id="A0AAN9AB27"/>
<dbReference type="SMART" id="SM00034">
    <property type="entry name" value="CLECT"/>
    <property type="match status" value="1"/>
</dbReference>
<dbReference type="Pfam" id="PF00059">
    <property type="entry name" value="Lectin_C"/>
    <property type="match status" value="1"/>
</dbReference>
<keyword evidence="3" id="KW-0732">Signal</keyword>
<dbReference type="InterPro" id="IPR001304">
    <property type="entry name" value="C-type_lectin-like"/>
</dbReference>
<evidence type="ECO:0000256" key="2">
    <source>
        <dbReference type="SAM" id="MobiDB-lite"/>
    </source>
</evidence>
<keyword evidence="6" id="KW-1185">Reference proteome</keyword>
<dbReference type="SUPFAM" id="SSF56436">
    <property type="entry name" value="C-type lectin-like"/>
    <property type="match status" value="1"/>
</dbReference>
<accession>A0AAN9AB27</accession>
<protein>
    <submittedName>
        <fullName evidence="5">C-type lectin (CTL) or carbohydrate-recognition domain (CRD)</fullName>
    </submittedName>
</protein>
<reference evidence="5 6" key="1">
    <citation type="submission" date="2023-11" db="EMBL/GenBank/DDBJ databases">
        <title>Halocaridina rubra genome assembly.</title>
        <authorList>
            <person name="Smith C."/>
        </authorList>
    </citation>
    <scope>NUCLEOTIDE SEQUENCE [LARGE SCALE GENOMIC DNA]</scope>
    <source>
        <strain evidence="5">EP-1</strain>
        <tissue evidence="5">Whole</tissue>
    </source>
</reference>
<organism evidence="5 6">
    <name type="scientific">Halocaridina rubra</name>
    <name type="common">Hawaiian red shrimp</name>
    <dbReference type="NCBI Taxonomy" id="373956"/>
    <lineage>
        <taxon>Eukaryota</taxon>
        <taxon>Metazoa</taxon>
        <taxon>Ecdysozoa</taxon>
        <taxon>Arthropoda</taxon>
        <taxon>Crustacea</taxon>
        <taxon>Multicrustacea</taxon>
        <taxon>Malacostraca</taxon>
        <taxon>Eumalacostraca</taxon>
        <taxon>Eucarida</taxon>
        <taxon>Decapoda</taxon>
        <taxon>Pleocyemata</taxon>
        <taxon>Caridea</taxon>
        <taxon>Atyoidea</taxon>
        <taxon>Atyidae</taxon>
        <taxon>Halocaridina</taxon>
    </lineage>
</organism>
<evidence type="ECO:0000256" key="1">
    <source>
        <dbReference type="ARBA" id="ARBA00023157"/>
    </source>
</evidence>
<dbReference type="InterPro" id="IPR018378">
    <property type="entry name" value="C-type_lectin_CS"/>
</dbReference>
<comment type="caution">
    <text evidence="5">The sequence shown here is derived from an EMBL/GenBank/DDBJ whole genome shotgun (WGS) entry which is preliminary data.</text>
</comment>
<feature type="chain" id="PRO_5042866876" evidence="3">
    <location>
        <begin position="16"/>
        <end position="296"/>
    </location>
</feature>
<feature type="domain" description="C-type lectin" evidence="4">
    <location>
        <begin position="158"/>
        <end position="290"/>
    </location>
</feature>
<dbReference type="PANTHER" id="PTHR21407:SF1">
    <property type="entry name" value="RE43931P"/>
    <property type="match status" value="1"/>
</dbReference>
<dbReference type="CDD" id="cd00037">
    <property type="entry name" value="CLECT"/>
    <property type="match status" value="1"/>
</dbReference>
<sequence>MKTIVLFAILAITAAQIPYGSRPPYGSYGRPTYGNSGIGTGSPIIFPDSPQYYSRPAVGSGFGGIPSYGSGQGFGTGQFFSNVQPGGSPGFSGVNPGSTLGFTGLQPSGFQSSGSAQPSGVQNTGFNPNGIQNPASIQGANLQTSGRCVPTQTVHANYQGSDYYFSWCVDGGQKYEWHDANQICSRLGPGWYGISIDDNLENTFVIQTIASHNLDYIWTGGQRSGTGWAWTSGKPFIPLDWSHTGGLGRPQPDNQEDNIENCLAVLNNVYQDGIKWHDVACYHPKPIICERSLAIG</sequence>
<dbReference type="InterPro" id="IPR016186">
    <property type="entry name" value="C-type_lectin-like/link_sf"/>
</dbReference>
<dbReference type="Proteomes" id="UP001381693">
    <property type="component" value="Unassembled WGS sequence"/>
</dbReference>
<evidence type="ECO:0000313" key="5">
    <source>
        <dbReference type="EMBL" id="KAK7078700.1"/>
    </source>
</evidence>
<gene>
    <name evidence="5" type="primary">CTLGA1_5</name>
    <name evidence="5" type="ORF">SK128_021558</name>
</gene>
<dbReference type="PANTHER" id="PTHR21407">
    <property type="entry name" value="RE43931P-RELATED"/>
    <property type="match status" value="1"/>
</dbReference>
<evidence type="ECO:0000259" key="4">
    <source>
        <dbReference type="PROSITE" id="PS50041"/>
    </source>
</evidence>
<feature type="region of interest" description="Disordered" evidence="2">
    <location>
        <begin position="108"/>
        <end position="137"/>
    </location>
</feature>
<feature type="signal peptide" evidence="3">
    <location>
        <begin position="1"/>
        <end position="15"/>
    </location>
</feature>
<name>A0AAN9AB27_HALRR</name>
<dbReference type="PROSITE" id="PS50041">
    <property type="entry name" value="C_TYPE_LECTIN_2"/>
    <property type="match status" value="1"/>
</dbReference>
<evidence type="ECO:0000313" key="6">
    <source>
        <dbReference type="Proteomes" id="UP001381693"/>
    </source>
</evidence>
<keyword evidence="1" id="KW-1015">Disulfide bond</keyword>
<dbReference type="EMBL" id="JAXCGZ010007701">
    <property type="protein sequence ID" value="KAK7078700.1"/>
    <property type="molecule type" value="Genomic_DNA"/>
</dbReference>
<dbReference type="InterPro" id="IPR016187">
    <property type="entry name" value="CTDL_fold"/>
</dbReference>
<dbReference type="Gene3D" id="3.10.100.10">
    <property type="entry name" value="Mannose-Binding Protein A, subunit A"/>
    <property type="match status" value="1"/>
</dbReference>
<proteinExistence type="predicted"/>
<evidence type="ECO:0000256" key="3">
    <source>
        <dbReference type="SAM" id="SignalP"/>
    </source>
</evidence>
<dbReference type="PROSITE" id="PS00615">
    <property type="entry name" value="C_TYPE_LECTIN_1"/>
    <property type="match status" value="1"/>
</dbReference>